<dbReference type="Pfam" id="PF03572">
    <property type="entry name" value="Peptidase_S41"/>
    <property type="match status" value="1"/>
</dbReference>
<reference evidence="4 5" key="1">
    <citation type="submission" date="2016-10" db="EMBL/GenBank/DDBJ databases">
        <authorList>
            <person name="de Groot N.N."/>
        </authorList>
    </citation>
    <scope>NUCLEOTIDE SEQUENCE [LARGE SCALE GENOMIC DNA]</scope>
    <source>
        <strain evidence="4 5">ATCC BAA-466</strain>
    </source>
</reference>
<keyword evidence="5" id="KW-1185">Reference proteome</keyword>
<dbReference type="InterPro" id="IPR029045">
    <property type="entry name" value="ClpP/crotonase-like_dom_sf"/>
</dbReference>
<dbReference type="CDD" id="cd06567">
    <property type="entry name" value="Peptidase_S41"/>
    <property type="match status" value="1"/>
</dbReference>
<dbReference type="RefSeq" id="WP_168427132.1">
    <property type="nucleotide sequence ID" value="NZ_FNCK01000001.1"/>
</dbReference>
<evidence type="ECO:0000259" key="3">
    <source>
        <dbReference type="SMART" id="SM00245"/>
    </source>
</evidence>
<dbReference type="GO" id="GO:0007165">
    <property type="term" value="P:signal transduction"/>
    <property type="evidence" value="ECO:0007669"/>
    <property type="project" value="TreeGrafter"/>
</dbReference>
<dbReference type="GO" id="GO:0004175">
    <property type="term" value="F:endopeptidase activity"/>
    <property type="evidence" value="ECO:0007669"/>
    <property type="project" value="TreeGrafter"/>
</dbReference>
<evidence type="ECO:0000256" key="2">
    <source>
        <dbReference type="SAM" id="SignalP"/>
    </source>
</evidence>
<feature type="signal peptide" evidence="2">
    <location>
        <begin position="1"/>
        <end position="26"/>
    </location>
</feature>
<organism evidence="4 5">
    <name type="scientific">Facklamia miroungae</name>
    <dbReference type="NCBI Taxonomy" id="120956"/>
    <lineage>
        <taxon>Bacteria</taxon>
        <taxon>Bacillati</taxon>
        <taxon>Bacillota</taxon>
        <taxon>Bacilli</taxon>
        <taxon>Lactobacillales</taxon>
        <taxon>Aerococcaceae</taxon>
        <taxon>Facklamia</taxon>
    </lineage>
</organism>
<accession>A0A1G7PWG9</accession>
<dbReference type="Gene3D" id="3.90.226.10">
    <property type="entry name" value="2-enoyl-CoA Hydratase, Chain A, domain 1"/>
    <property type="match status" value="1"/>
</dbReference>
<keyword evidence="2" id="KW-0732">Signal</keyword>
<feature type="domain" description="Tail specific protease" evidence="3">
    <location>
        <begin position="122"/>
        <end position="341"/>
    </location>
</feature>
<dbReference type="GO" id="GO:0006508">
    <property type="term" value="P:proteolysis"/>
    <property type="evidence" value="ECO:0007669"/>
    <property type="project" value="InterPro"/>
</dbReference>
<dbReference type="SMART" id="SM00245">
    <property type="entry name" value="TSPc"/>
    <property type="match status" value="1"/>
</dbReference>
<proteinExistence type="predicted"/>
<dbReference type="AlphaFoldDB" id="A0A1G7PWG9"/>
<feature type="coiled-coil region" evidence="1">
    <location>
        <begin position="66"/>
        <end position="93"/>
    </location>
</feature>
<feature type="chain" id="PRO_5011603110" evidence="2">
    <location>
        <begin position="27"/>
        <end position="355"/>
    </location>
</feature>
<evidence type="ECO:0000313" key="5">
    <source>
        <dbReference type="Proteomes" id="UP000199708"/>
    </source>
</evidence>
<dbReference type="SUPFAM" id="SSF52096">
    <property type="entry name" value="ClpP/crotonase"/>
    <property type="match status" value="1"/>
</dbReference>
<dbReference type="GO" id="GO:0030288">
    <property type="term" value="C:outer membrane-bounded periplasmic space"/>
    <property type="evidence" value="ECO:0007669"/>
    <property type="project" value="TreeGrafter"/>
</dbReference>
<evidence type="ECO:0000313" key="4">
    <source>
        <dbReference type="EMBL" id="SDF89959.1"/>
    </source>
</evidence>
<name>A0A1G7PWG9_9LACT</name>
<dbReference type="GO" id="GO:0008236">
    <property type="term" value="F:serine-type peptidase activity"/>
    <property type="evidence" value="ECO:0007669"/>
    <property type="project" value="InterPro"/>
</dbReference>
<sequence>MKKIMIKLIFILTILCMIPFNSIAFAKEDEIKKAVEKINEEFPLPAETPQTFIDRTIASLELGYFKEKNEEKFDRLKKAIQSEKETVETINQAKGLLRNLLYLSGGKHSSFYSKNENDEFEVGSLTKEIINLQSQVSDSEGEDRLPSYSYENQIVYLNVPGYSKFPKYSILYNNREYSDILLKAYDEFGPKHPKGIIIDLRENTGGQYFTMIPGLFPLLDEGEFFSVINKKGEITDRFSKIGNNFISNDLILNIEHTPVDKVPIAVLTSRFTASAGEAITMCFMDMPNVKIFGHPTAGYNSYLTGIPINYDCFVSLVTHMMRTKEGQVFYEEPIEPDVLTDHPMEDAVEWLESQM</sequence>
<dbReference type="PANTHER" id="PTHR32060">
    <property type="entry name" value="TAIL-SPECIFIC PROTEASE"/>
    <property type="match status" value="1"/>
</dbReference>
<keyword evidence="1" id="KW-0175">Coiled coil</keyword>
<dbReference type="InterPro" id="IPR005151">
    <property type="entry name" value="Tail-specific_protease"/>
</dbReference>
<dbReference type="STRING" id="120956.SAMN05421791_101380"/>
<evidence type="ECO:0000256" key="1">
    <source>
        <dbReference type="SAM" id="Coils"/>
    </source>
</evidence>
<dbReference type="Proteomes" id="UP000199708">
    <property type="component" value="Unassembled WGS sequence"/>
</dbReference>
<protein>
    <submittedName>
        <fullName evidence="4">Peptidase family S41</fullName>
    </submittedName>
</protein>
<gene>
    <name evidence="4" type="ORF">SAMN05421791_101380</name>
</gene>
<dbReference type="EMBL" id="FNCK01000001">
    <property type="protein sequence ID" value="SDF89959.1"/>
    <property type="molecule type" value="Genomic_DNA"/>
</dbReference>
<dbReference type="PANTHER" id="PTHR32060:SF30">
    <property type="entry name" value="CARBOXY-TERMINAL PROCESSING PROTEASE CTPA"/>
    <property type="match status" value="1"/>
</dbReference>